<evidence type="ECO:0000256" key="5">
    <source>
        <dbReference type="ARBA" id="ARBA00023136"/>
    </source>
</evidence>
<evidence type="ECO:0000259" key="8">
    <source>
        <dbReference type="PROSITE" id="PS50850"/>
    </source>
</evidence>
<protein>
    <submittedName>
        <fullName evidence="9">MFS family arabinose efflux permease</fullName>
    </submittedName>
</protein>
<keyword evidence="5 7" id="KW-0472">Membrane</keyword>
<evidence type="ECO:0000256" key="7">
    <source>
        <dbReference type="SAM" id="Phobius"/>
    </source>
</evidence>
<evidence type="ECO:0000256" key="2">
    <source>
        <dbReference type="ARBA" id="ARBA00022475"/>
    </source>
</evidence>
<dbReference type="Proteomes" id="UP001235712">
    <property type="component" value="Unassembled WGS sequence"/>
</dbReference>
<feature type="transmembrane region" description="Helical" evidence="7">
    <location>
        <begin position="46"/>
        <end position="67"/>
    </location>
</feature>
<evidence type="ECO:0000256" key="3">
    <source>
        <dbReference type="ARBA" id="ARBA00022692"/>
    </source>
</evidence>
<dbReference type="InterPro" id="IPR050189">
    <property type="entry name" value="MFS_Efflux_Transporters"/>
</dbReference>
<comment type="caution">
    <text evidence="9">The sequence shown here is derived from an EMBL/GenBank/DDBJ whole genome shotgun (WGS) entry which is preliminary data.</text>
</comment>
<feature type="transmembrane region" description="Helical" evidence="7">
    <location>
        <begin position="74"/>
        <end position="93"/>
    </location>
</feature>
<evidence type="ECO:0000256" key="4">
    <source>
        <dbReference type="ARBA" id="ARBA00022989"/>
    </source>
</evidence>
<feature type="transmembrane region" description="Helical" evidence="7">
    <location>
        <begin position="335"/>
        <end position="356"/>
    </location>
</feature>
<feature type="region of interest" description="Disordered" evidence="6">
    <location>
        <begin position="576"/>
        <end position="599"/>
    </location>
</feature>
<dbReference type="Gene3D" id="1.20.1250.20">
    <property type="entry name" value="MFS general substrate transporter like domains"/>
    <property type="match status" value="1"/>
</dbReference>
<dbReference type="InterPro" id="IPR011701">
    <property type="entry name" value="MFS"/>
</dbReference>
<dbReference type="PROSITE" id="PS50850">
    <property type="entry name" value="MFS"/>
    <property type="match status" value="1"/>
</dbReference>
<dbReference type="RefSeq" id="WP_307241667.1">
    <property type="nucleotide sequence ID" value="NZ_JAUSQZ010000001.1"/>
</dbReference>
<feature type="compositionally biased region" description="Pro residues" evidence="6">
    <location>
        <begin position="479"/>
        <end position="488"/>
    </location>
</feature>
<keyword evidence="4 7" id="KW-1133">Transmembrane helix</keyword>
<keyword evidence="3 7" id="KW-0812">Transmembrane</keyword>
<accession>A0ABT9P1V5</accession>
<sequence>MRDPVRRALLVLAICSFGLGTGEYVVVGLLPGMASDLGVSVPAVGHLVSAYALGVVIGAPLLAAASVRFPRKGLLISLVVALALGNLASAAMPDYNTLLGMRFLSGLPHGAFFGLASVQAANMVSAGRRSQAMAVVFAGLTIANVIGVPLTTYIGQQASWRTVFVLIAGVELIGVLGVLAAVPRSPRSERQRLREELGAFRNRQIWLSLAVAVIGCGGIHATFSYIAPMMTEVAGYRQSDITPLLVLFGLGMTFGNLIGAQLADRYNGAQVIYGVMAAQVVVAAAFYFAASDRIASAVLIFLFPFCNTMAFPALQNRIISQAGGAPNLAAAGMHAAFNIANSLGAWLGGITIASGLGYNSPNLVAVGLGVLALLIALYAARTQYSLTTVLPLPTSVPGGNPMRPPGSGPATAPIRIPVVGLNTNPIPIVGRYSNSDATAGIPLGPATSPTPVVRLPWETGPVEVPLHSATRHTSSTPMVPGPSWPTGPMPAAGHTDRPGAHTRRPAGPTPTVTRDTGSLPAAPGARRPPPTGPTPLATPTGTPADVSTPTSQRPLRESGPVPALTLDAISAAISAADSPSTGITTAPRTATPTPPAPAAPVAPALPVPAVTLDAISAVLSAATSSPEPAPSTAQPHPTDQTQPTHPVTDPRPAGPVHPADRTQPNPPVQPTTAAGQSSPVGVSPVADPQPPDTAHATTAPPSQPAPPHVGTQATDTSPGHPAKPYAGTHASVTSASHPTEPRTGSQATTASSSHETPENPAGWATPEDLARILRRSQE</sequence>
<dbReference type="SUPFAM" id="SSF103473">
    <property type="entry name" value="MFS general substrate transporter"/>
    <property type="match status" value="1"/>
</dbReference>
<feature type="compositionally biased region" description="Polar residues" evidence="6">
    <location>
        <begin position="730"/>
        <end position="754"/>
    </location>
</feature>
<feature type="transmembrane region" description="Helical" evidence="7">
    <location>
        <begin position="271"/>
        <end position="288"/>
    </location>
</feature>
<feature type="transmembrane region" description="Helical" evidence="7">
    <location>
        <begin position="99"/>
        <end position="120"/>
    </location>
</feature>
<keyword evidence="10" id="KW-1185">Reference proteome</keyword>
<keyword evidence="2" id="KW-1003">Cell membrane</keyword>
<dbReference type="PANTHER" id="PTHR43124">
    <property type="entry name" value="PURINE EFFLUX PUMP PBUE"/>
    <property type="match status" value="1"/>
</dbReference>
<feature type="compositionally biased region" description="Low complexity" evidence="6">
    <location>
        <begin position="576"/>
        <end position="591"/>
    </location>
</feature>
<proteinExistence type="predicted"/>
<feature type="transmembrane region" description="Helical" evidence="7">
    <location>
        <begin position="160"/>
        <end position="183"/>
    </location>
</feature>
<feature type="transmembrane region" description="Helical" evidence="7">
    <location>
        <begin position="294"/>
        <end position="314"/>
    </location>
</feature>
<dbReference type="InterPro" id="IPR036259">
    <property type="entry name" value="MFS_trans_sf"/>
</dbReference>
<feature type="region of interest" description="Disordered" evidence="6">
    <location>
        <begin position="621"/>
        <end position="767"/>
    </location>
</feature>
<feature type="transmembrane region" description="Helical" evidence="7">
    <location>
        <begin position="362"/>
        <end position="380"/>
    </location>
</feature>
<organism evidence="9 10">
    <name type="scientific">Kineosporia succinea</name>
    <dbReference type="NCBI Taxonomy" id="84632"/>
    <lineage>
        <taxon>Bacteria</taxon>
        <taxon>Bacillati</taxon>
        <taxon>Actinomycetota</taxon>
        <taxon>Actinomycetes</taxon>
        <taxon>Kineosporiales</taxon>
        <taxon>Kineosporiaceae</taxon>
        <taxon>Kineosporia</taxon>
    </lineage>
</organism>
<name>A0ABT9P1V5_9ACTN</name>
<evidence type="ECO:0000256" key="6">
    <source>
        <dbReference type="SAM" id="MobiDB-lite"/>
    </source>
</evidence>
<dbReference type="PANTHER" id="PTHR43124:SF3">
    <property type="entry name" value="CHLORAMPHENICOL EFFLUX PUMP RV0191"/>
    <property type="match status" value="1"/>
</dbReference>
<feature type="domain" description="Major facilitator superfamily (MFS) profile" evidence="8">
    <location>
        <begin position="8"/>
        <end position="384"/>
    </location>
</feature>
<comment type="subcellular location">
    <subcellularLocation>
        <location evidence="1">Cell membrane</location>
        <topology evidence="1">Multi-pass membrane protein</topology>
    </subcellularLocation>
</comment>
<feature type="region of interest" description="Disordered" evidence="6">
    <location>
        <begin position="468"/>
        <end position="560"/>
    </location>
</feature>
<feature type="transmembrane region" description="Helical" evidence="7">
    <location>
        <begin position="132"/>
        <end position="154"/>
    </location>
</feature>
<feature type="compositionally biased region" description="Polar residues" evidence="6">
    <location>
        <begin position="670"/>
        <end position="680"/>
    </location>
</feature>
<evidence type="ECO:0000313" key="9">
    <source>
        <dbReference type="EMBL" id="MDP9826648.1"/>
    </source>
</evidence>
<evidence type="ECO:0000313" key="10">
    <source>
        <dbReference type="Proteomes" id="UP001235712"/>
    </source>
</evidence>
<gene>
    <name evidence="9" type="ORF">J2S57_002397</name>
</gene>
<dbReference type="EMBL" id="JAUSQZ010000001">
    <property type="protein sequence ID" value="MDP9826648.1"/>
    <property type="molecule type" value="Genomic_DNA"/>
</dbReference>
<dbReference type="CDD" id="cd17324">
    <property type="entry name" value="MFS_NepI_like"/>
    <property type="match status" value="1"/>
</dbReference>
<evidence type="ECO:0000256" key="1">
    <source>
        <dbReference type="ARBA" id="ARBA00004651"/>
    </source>
</evidence>
<feature type="compositionally biased region" description="Low complexity" evidence="6">
    <location>
        <begin position="534"/>
        <end position="544"/>
    </location>
</feature>
<dbReference type="Pfam" id="PF07690">
    <property type="entry name" value="MFS_1"/>
    <property type="match status" value="1"/>
</dbReference>
<dbReference type="InterPro" id="IPR020846">
    <property type="entry name" value="MFS_dom"/>
</dbReference>
<feature type="compositionally biased region" description="Low complexity" evidence="6">
    <location>
        <begin position="621"/>
        <end position="647"/>
    </location>
</feature>
<feature type="transmembrane region" description="Helical" evidence="7">
    <location>
        <begin position="204"/>
        <end position="226"/>
    </location>
</feature>
<reference evidence="9 10" key="1">
    <citation type="submission" date="2023-07" db="EMBL/GenBank/DDBJ databases">
        <title>Sequencing the genomes of 1000 actinobacteria strains.</title>
        <authorList>
            <person name="Klenk H.-P."/>
        </authorList>
    </citation>
    <scope>NUCLEOTIDE SEQUENCE [LARGE SCALE GENOMIC DNA]</scope>
    <source>
        <strain evidence="9 10">DSM 44388</strain>
    </source>
</reference>